<dbReference type="GO" id="GO:0006154">
    <property type="term" value="P:adenosine catabolic process"/>
    <property type="evidence" value="ECO:0007669"/>
    <property type="project" value="TreeGrafter"/>
</dbReference>
<comment type="cofactor">
    <cofactor evidence="1">
        <name>Zn(2+)</name>
        <dbReference type="ChEBI" id="CHEBI:29105"/>
    </cofactor>
</comment>
<evidence type="ECO:0000256" key="6">
    <source>
        <dbReference type="ARBA" id="ARBA00023080"/>
    </source>
</evidence>
<feature type="domain" description="Adenosine deaminase" evidence="8">
    <location>
        <begin position="267"/>
        <end position="481"/>
    </location>
</feature>
<dbReference type="GO" id="GO:0004000">
    <property type="term" value="F:adenosine deaminase activity"/>
    <property type="evidence" value="ECO:0007669"/>
    <property type="project" value="TreeGrafter"/>
</dbReference>
<evidence type="ECO:0000313" key="9">
    <source>
        <dbReference type="EMBL" id="APJ04310.1"/>
    </source>
</evidence>
<dbReference type="GO" id="GO:0046872">
    <property type="term" value="F:metal ion binding"/>
    <property type="evidence" value="ECO:0007669"/>
    <property type="project" value="UniProtKB-KW"/>
</dbReference>
<keyword evidence="4" id="KW-0378">Hydrolase</keyword>
<evidence type="ECO:0000256" key="7">
    <source>
        <dbReference type="ARBA" id="ARBA00048787"/>
    </source>
</evidence>
<dbReference type="Proteomes" id="UP000184731">
    <property type="component" value="Chromosome"/>
</dbReference>
<dbReference type="GO" id="GO:0046103">
    <property type="term" value="P:inosine biosynthetic process"/>
    <property type="evidence" value="ECO:0007669"/>
    <property type="project" value="TreeGrafter"/>
</dbReference>
<dbReference type="EMBL" id="CP017834">
    <property type="protein sequence ID" value="APJ04310.1"/>
    <property type="molecule type" value="Genomic_DNA"/>
</dbReference>
<gene>
    <name evidence="9" type="ORF">AXG55_10490</name>
</gene>
<accession>A0A1L4D293</accession>
<evidence type="ECO:0000256" key="4">
    <source>
        <dbReference type="ARBA" id="ARBA00022801"/>
    </source>
</evidence>
<dbReference type="InterPro" id="IPR006330">
    <property type="entry name" value="Ado/ade_deaminase"/>
</dbReference>
<reference evidence="9 10" key="1">
    <citation type="submission" date="2016-10" db="EMBL/GenBank/DDBJ databases">
        <title>Silvanigrella aquatica sp. nov., isolated from a freshwater lake located in the Black Forest, Germany, description of Silvanigrellaceae fam. nov., Silvanigrellales ord. nov., reclassification of the order Bdellovibrionales in the class Oligoflexia, reclassification of the families Bacteriovoracaceae and Halobacteriovoraceae in the new order Bacteriovoracales ord. nov., and reclassification of the family Pseudobacteriovoracaceae in the order Oligoflexiales.</title>
        <authorList>
            <person name="Hahn M.W."/>
            <person name="Schmidt J."/>
            <person name="Koll U."/>
            <person name="Rohde M."/>
            <person name="Verbag S."/>
            <person name="Pitt A."/>
            <person name="Nakai R."/>
            <person name="Naganuma T."/>
            <person name="Lang E."/>
        </authorList>
    </citation>
    <scope>NUCLEOTIDE SEQUENCE [LARGE SCALE GENOMIC DNA]</scope>
    <source>
        <strain evidence="9 10">MWH-Nonnen-W8red</strain>
    </source>
</reference>
<dbReference type="OrthoDB" id="105475at2"/>
<dbReference type="RefSeq" id="WP_148698067.1">
    <property type="nucleotide sequence ID" value="NZ_CP017834.1"/>
</dbReference>
<evidence type="ECO:0000256" key="2">
    <source>
        <dbReference type="ARBA" id="ARBA00006676"/>
    </source>
</evidence>
<name>A0A1L4D293_9BACT</name>
<dbReference type="Pfam" id="PF00962">
    <property type="entry name" value="A_deaminase"/>
    <property type="match status" value="1"/>
</dbReference>
<keyword evidence="10" id="KW-1185">Reference proteome</keyword>
<proteinExistence type="inferred from homology"/>
<keyword evidence="5" id="KW-0862">Zinc</keyword>
<protein>
    <recommendedName>
        <fullName evidence="8">Adenosine deaminase domain-containing protein</fullName>
    </recommendedName>
</protein>
<dbReference type="InterPro" id="IPR032466">
    <property type="entry name" value="Metal_Hydrolase"/>
</dbReference>
<evidence type="ECO:0000256" key="5">
    <source>
        <dbReference type="ARBA" id="ARBA00022833"/>
    </source>
</evidence>
<dbReference type="PANTHER" id="PTHR11409:SF42">
    <property type="entry name" value="ADENOSINE DEAMINASE-LIKE PROTEIN"/>
    <property type="match status" value="1"/>
</dbReference>
<dbReference type="Gene3D" id="3.20.20.140">
    <property type="entry name" value="Metal-dependent hydrolases"/>
    <property type="match status" value="1"/>
</dbReference>
<comment type="similarity">
    <text evidence="2">Belongs to the metallo-dependent hydrolases superfamily. Adenosine and AMP deaminases family.</text>
</comment>
<keyword evidence="3" id="KW-0479">Metal-binding</keyword>
<sequence length="507" mass="58313">MKKLYIFLFVLNFSIFQNLNAIDKNINLEKKLELQWKNYDKARELLLQKAALGDVPLEEKLISREDWEKLIALSPSEDFTDDDLLYLKTLQEKRIYKAKIKAKYESIIDLTKVRHKQLEKQFCEQFPKGGMLHVHPSGTLDRNIANILLQKNNPVLEFDAIFNDIDNSSGNKMLYPSERLWLSNLPKGAKYSDLTKNSQNKFQSFLFLPAGKQPFPRFNSVFSFLNFATPDNSSYQQSLLAFVNKAAKEGVIYIEFTGTAKPQFYDTLSYLENQTGVTLRLNNAFRRTKDIKNLNDDWNKFINSSSNKYLVGIDFLDNEENNPSLEKGQFIYSSALFGSLNGTNKLHRTMHSGEIGLIEDPRDSMIMGVERMGHGVNLSKDIIALEYASRNKMPIEINISSNLRLTSIDNVKQHPFIKYLRLGLPVSLSTDDEGMFDIDINNECTIALKKTDISYAELKQMSYNSITTSFAAKEDKDLLKIKLDHLFYQFEKSSFVQNLDLLKISSY</sequence>
<dbReference type="KEGG" id="saqi:AXG55_10490"/>
<keyword evidence="6" id="KW-0546">Nucleotide metabolism</keyword>
<dbReference type="InterPro" id="IPR001365">
    <property type="entry name" value="A_deaminase_dom"/>
</dbReference>
<evidence type="ECO:0000256" key="1">
    <source>
        <dbReference type="ARBA" id="ARBA00001947"/>
    </source>
</evidence>
<comment type="catalytic activity">
    <reaction evidence="7">
        <text>N(6)-methyl-AMP + H2O + H(+) = IMP + methylamine</text>
        <dbReference type="Rhea" id="RHEA:16001"/>
        <dbReference type="ChEBI" id="CHEBI:15377"/>
        <dbReference type="ChEBI" id="CHEBI:15378"/>
        <dbReference type="ChEBI" id="CHEBI:58053"/>
        <dbReference type="ChEBI" id="CHEBI:59338"/>
        <dbReference type="ChEBI" id="CHEBI:144842"/>
    </reaction>
    <physiologicalReaction direction="left-to-right" evidence="7">
        <dbReference type="Rhea" id="RHEA:16002"/>
    </physiologicalReaction>
</comment>
<dbReference type="PANTHER" id="PTHR11409">
    <property type="entry name" value="ADENOSINE DEAMINASE"/>
    <property type="match status" value="1"/>
</dbReference>
<evidence type="ECO:0000256" key="3">
    <source>
        <dbReference type="ARBA" id="ARBA00022723"/>
    </source>
</evidence>
<organism evidence="9 10">
    <name type="scientific">Silvanigrella aquatica</name>
    <dbReference type="NCBI Taxonomy" id="1915309"/>
    <lineage>
        <taxon>Bacteria</taxon>
        <taxon>Pseudomonadati</taxon>
        <taxon>Bdellovibrionota</taxon>
        <taxon>Oligoflexia</taxon>
        <taxon>Silvanigrellales</taxon>
        <taxon>Silvanigrellaceae</taxon>
        <taxon>Silvanigrella</taxon>
    </lineage>
</organism>
<evidence type="ECO:0000259" key="8">
    <source>
        <dbReference type="Pfam" id="PF00962"/>
    </source>
</evidence>
<dbReference type="SUPFAM" id="SSF51556">
    <property type="entry name" value="Metallo-dependent hydrolases"/>
    <property type="match status" value="1"/>
</dbReference>
<evidence type="ECO:0000313" key="10">
    <source>
        <dbReference type="Proteomes" id="UP000184731"/>
    </source>
</evidence>
<dbReference type="AlphaFoldDB" id="A0A1L4D293"/>
<dbReference type="GO" id="GO:0009117">
    <property type="term" value="P:nucleotide metabolic process"/>
    <property type="evidence" value="ECO:0007669"/>
    <property type="project" value="UniProtKB-KW"/>
</dbReference>
<dbReference type="STRING" id="1915309.AXG55_10490"/>